<comment type="subcellular location">
    <subcellularLocation>
        <location evidence="1">Cytoplasm</location>
    </subcellularLocation>
</comment>
<dbReference type="GO" id="GO:0005737">
    <property type="term" value="C:cytoplasm"/>
    <property type="evidence" value="ECO:0007669"/>
    <property type="project" value="UniProtKB-SubCell"/>
</dbReference>
<protein>
    <recommendedName>
        <fullName evidence="7">Photosystem I assembly protein Ycf3</fullName>
    </recommendedName>
</protein>
<comment type="caution">
    <text evidence="6">The sequence shown here is derived from an EMBL/GenBank/DDBJ whole genome shotgun (WGS) entry which is preliminary data.</text>
</comment>
<accession>A0A644WZH0</accession>
<keyword evidence="5" id="KW-1133">Transmembrane helix</keyword>
<dbReference type="PANTHER" id="PTHR46630:SF1">
    <property type="entry name" value="TETRATRICOPEPTIDE REPEAT PROTEIN 29"/>
    <property type="match status" value="1"/>
</dbReference>
<dbReference type="InterPro" id="IPR019734">
    <property type="entry name" value="TPR_rpt"/>
</dbReference>
<dbReference type="EMBL" id="VSSQ01001324">
    <property type="protein sequence ID" value="MPM07334.1"/>
    <property type="molecule type" value="Genomic_DNA"/>
</dbReference>
<dbReference type="SMART" id="SM00028">
    <property type="entry name" value="TPR"/>
    <property type="match status" value="6"/>
</dbReference>
<dbReference type="Gene3D" id="1.25.40.10">
    <property type="entry name" value="Tetratricopeptide repeat domain"/>
    <property type="match status" value="2"/>
</dbReference>
<evidence type="ECO:0000256" key="5">
    <source>
        <dbReference type="SAM" id="Phobius"/>
    </source>
</evidence>
<feature type="transmembrane region" description="Helical" evidence="5">
    <location>
        <begin position="404"/>
        <end position="424"/>
    </location>
</feature>
<dbReference type="GO" id="GO:0003341">
    <property type="term" value="P:cilium movement"/>
    <property type="evidence" value="ECO:0007669"/>
    <property type="project" value="TreeGrafter"/>
</dbReference>
<keyword evidence="2" id="KW-0963">Cytoplasm</keyword>
<name>A0A644WZH0_9ZZZZ</name>
<keyword evidence="5" id="KW-0812">Transmembrane</keyword>
<reference evidence="6" key="1">
    <citation type="submission" date="2019-08" db="EMBL/GenBank/DDBJ databases">
        <authorList>
            <person name="Kucharzyk K."/>
            <person name="Murdoch R.W."/>
            <person name="Higgins S."/>
            <person name="Loffler F."/>
        </authorList>
    </citation>
    <scope>NUCLEOTIDE SEQUENCE</scope>
</reference>
<keyword evidence="4" id="KW-0802">TPR repeat</keyword>
<dbReference type="PANTHER" id="PTHR46630">
    <property type="entry name" value="TETRATRICOPEPTIDE REPEAT PROTEIN 29"/>
    <property type="match status" value="1"/>
</dbReference>
<gene>
    <name evidence="6" type="ORF">SDC9_53640</name>
</gene>
<dbReference type="GO" id="GO:0005929">
    <property type="term" value="C:cilium"/>
    <property type="evidence" value="ECO:0007669"/>
    <property type="project" value="TreeGrafter"/>
</dbReference>
<keyword evidence="3" id="KW-0677">Repeat</keyword>
<sequence>MKFICCILFISICTIYSAKSQNIVLSADSLNQLAQELQETNAKTSLVLSKMALKIAESKSDSFSMAQCLVNIGLAHYYLSQFDSAVISLKKSYRFYKSRNSAAGISIAANNLGMVYYQLGNIGMAEKYYQISLDNYYTENDTAGMALGLNNLAMIYEIRGDYNKAVRFYFLSAEFERKSGNAMGECQSWMSIGNVYSESGNIAKGNEFYQKSLTYFTMVNDSQNLSLVLSNIGDNFRLSGNYSEAKKYLSRASALAAECNYDIGLINAQIYYSKLLNDENKPDSAEYYLFEALNRCVETDNNLLACEALMQQGLVLSGKKQYSEANQYLLNAYEFAVQMQYASAIESILQQLSDNYSALGNFKEALKYQKMAANAISGVKQPEEISANRKPETASTKESVTDNLIKGVSGGLFLIVLMSAVFFYTRMKHYKKIAESHTSSGEERH</sequence>
<evidence type="ECO:0000256" key="2">
    <source>
        <dbReference type="ARBA" id="ARBA00022490"/>
    </source>
</evidence>
<organism evidence="6">
    <name type="scientific">bioreactor metagenome</name>
    <dbReference type="NCBI Taxonomy" id="1076179"/>
    <lineage>
        <taxon>unclassified sequences</taxon>
        <taxon>metagenomes</taxon>
        <taxon>ecological metagenomes</taxon>
    </lineage>
</organism>
<dbReference type="AlphaFoldDB" id="A0A644WZH0"/>
<keyword evidence="5" id="KW-0472">Membrane</keyword>
<dbReference type="Pfam" id="PF13424">
    <property type="entry name" value="TPR_12"/>
    <property type="match status" value="2"/>
</dbReference>
<proteinExistence type="predicted"/>
<dbReference type="SUPFAM" id="SSF48452">
    <property type="entry name" value="TPR-like"/>
    <property type="match status" value="2"/>
</dbReference>
<dbReference type="InterPro" id="IPR011990">
    <property type="entry name" value="TPR-like_helical_dom_sf"/>
</dbReference>
<evidence type="ECO:0000313" key="6">
    <source>
        <dbReference type="EMBL" id="MPM07334.1"/>
    </source>
</evidence>
<dbReference type="InterPro" id="IPR051476">
    <property type="entry name" value="Bac_ResReg_Asp_Phosphatase"/>
</dbReference>
<evidence type="ECO:0000256" key="4">
    <source>
        <dbReference type="ARBA" id="ARBA00022803"/>
    </source>
</evidence>
<evidence type="ECO:0000256" key="3">
    <source>
        <dbReference type="ARBA" id="ARBA00022737"/>
    </source>
</evidence>
<evidence type="ECO:0008006" key="7">
    <source>
        <dbReference type="Google" id="ProtNLM"/>
    </source>
</evidence>
<evidence type="ECO:0000256" key="1">
    <source>
        <dbReference type="ARBA" id="ARBA00004496"/>
    </source>
</evidence>